<reference evidence="1 2" key="1">
    <citation type="submission" date="2020-08" db="EMBL/GenBank/DDBJ databases">
        <title>Functional genomics of gut bacteria from endangered species of beetles.</title>
        <authorList>
            <person name="Carlos-Shanley C."/>
        </authorList>
    </citation>
    <scope>NUCLEOTIDE SEQUENCE [LARGE SCALE GENOMIC DNA]</scope>
    <source>
        <strain evidence="1 2">S00239</strain>
    </source>
</reference>
<dbReference type="EMBL" id="JACHLP010000004">
    <property type="protein sequence ID" value="MBB4843700.1"/>
    <property type="molecule type" value="Genomic_DNA"/>
</dbReference>
<gene>
    <name evidence="1" type="ORF">HNP55_002223</name>
</gene>
<organism evidence="1 2">
    <name type="scientific">Roseateles oligotrophus</name>
    <dbReference type="NCBI Taxonomy" id="1769250"/>
    <lineage>
        <taxon>Bacteria</taxon>
        <taxon>Pseudomonadati</taxon>
        <taxon>Pseudomonadota</taxon>
        <taxon>Betaproteobacteria</taxon>
        <taxon>Burkholderiales</taxon>
        <taxon>Sphaerotilaceae</taxon>
        <taxon>Roseateles</taxon>
    </lineage>
</organism>
<proteinExistence type="predicted"/>
<protein>
    <submittedName>
        <fullName evidence="1">Uncharacterized protein</fullName>
    </submittedName>
</protein>
<dbReference type="RefSeq" id="WP_184299217.1">
    <property type="nucleotide sequence ID" value="NZ_JACHLP010000004.1"/>
</dbReference>
<comment type="caution">
    <text evidence="1">The sequence shown here is derived from an EMBL/GenBank/DDBJ whole genome shotgun (WGS) entry which is preliminary data.</text>
</comment>
<dbReference type="Proteomes" id="UP000562027">
    <property type="component" value="Unassembled WGS sequence"/>
</dbReference>
<keyword evidence="2" id="KW-1185">Reference proteome</keyword>
<name>A0A840L686_9BURK</name>
<dbReference type="AlphaFoldDB" id="A0A840L686"/>
<sequence>MIIPLHLIAQPQDSAAAFFDLRESVALDARVSVGGYEVDPALRPQAGFDLGLTVVAPANPADLQRLQVLMAAEGLSLQPTRMMYDRLYACERLAQGHASANPALRELAMQLFNSYQQAGEWIGLVH</sequence>
<accession>A0A840L686</accession>
<evidence type="ECO:0000313" key="2">
    <source>
        <dbReference type="Proteomes" id="UP000562027"/>
    </source>
</evidence>
<evidence type="ECO:0000313" key="1">
    <source>
        <dbReference type="EMBL" id="MBB4843700.1"/>
    </source>
</evidence>